<dbReference type="GeneTree" id="ENSGT00530000063555"/>
<dbReference type="PROSITE" id="PS50835">
    <property type="entry name" value="IG_LIKE"/>
    <property type="match status" value="1"/>
</dbReference>
<feature type="domain" description="Ig-like" evidence="9">
    <location>
        <begin position="157"/>
        <end position="258"/>
    </location>
</feature>
<dbReference type="PANTHER" id="PTHR14186">
    <property type="entry name" value="INSULIN-LIKE GROWTH FACTOR BINDING PROTEIN-RELATED"/>
    <property type="match status" value="1"/>
</dbReference>
<evidence type="ECO:0008006" key="13">
    <source>
        <dbReference type="Google" id="ProtNLM"/>
    </source>
</evidence>
<protein>
    <recommendedName>
        <fullName evidence="13">Insulin-like growth factor binding protein 7</fullName>
    </recommendedName>
</protein>
<dbReference type="PANTHER" id="PTHR14186:SF19">
    <property type="entry name" value="INSULIN-LIKE GROWTH FACTOR-BINDING PROTEIN 7"/>
    <property type="match status" value="1"/>
</dbReference>
<evidence type="ECO:0000256" key="3">
    <source>
        <dbReference type="ARBA" id="ARBA00022729"/>
    </source>
</evidence>
<evidence type="ECO:0000256" key="1">
    <source>
        <dbReference type="ARBA" id="ARBA00004613"/>
    </source>
</evidence>
<evidence type="ECO:0000256" key="8">
    <source>
        <dbReference type="SAM" id="SignalP"/>
    </source>
</evidence>
<gene>
    <name evidence="11" type="primary">IGFBP7</name>
</gene>
<evidence type="ECO:0000256" key="5">
    <source>
        <dbReference type="ARBA" id="ARBA00023180"/>
    </source>
</evidence>
<dbReference type="InterPro" id="IPR013783">
    <property type="entry name" value="Ig-like_fold"/>
</dbReference>
<keyword evidence="3 8" id="KW-0732">Signal</keyword>
<dbReference type="FunFam" id="2.60.40.10:FF:000763">
    <property type="entry name" value="Insulin-like growth factor binding protein 7"/>
    <property type="match status" value="1"/>
</dbReference>
<dbReference type="SUPFAM" id="SSF48726">
    <property type="entry name" value="Immunoglobulin"/>
    <property type="match status" value="1"/>
</dbReference>
<dbReference type="AlphaFoldDB" id="A0A3B4C648"/>
<dbReference type="OrthoDB" id="10012075at2759"/>
<dbReference type="InterPro" id="IPR036179">
    <property type="entry name" value="Ig-like_dom_sf"/>
</dbReference>
<evidence type="ECO:0000259" key="9">
    <source>
        <dbReference type="PROSITE" id="PS50835"/>
    </source>
</evidence>
<dbReference type="OMA" id="RDNCGCC"/>
<dbReference type="SMART" id="SM00280">
    <property type="entry name" value="KAZAL"/>
    <property type="match status" value="1"/>
</dbReference>
<feature type="region of interest" description="Disordered" evidence="7">
    <location>
        <begin position="45"/>
        <end position="65"/>
    </location>
</feature>
<dbReference type="GO" id="GO:0005615">
    <property type="term" value="C:extracellular space"/>
    <property type="evidence" value="ECO:0007669"/>
    <property type="project" value="TreeGrafter"/>
</dbReference>
<evidence type="ECO:0000313" key="12">
    <source>
        <dbReference type="Proteomes" id="UP001501920"/>
    </source>
</evidence>
<feature type="compositionally biased region" description="Pro residues" evidence="7">
    <location>
        <begin position="48"/>
        <end position="63"/>
    </location>
</feature>
<dbReference type="Pfam" id="PF07648">
    <property type="entry name" value="Kazal_2"/>
    <property type="match status" value="1"/>
</dbReference>
<evidence type="ECO:0000259" key="10">
    <source>
        <dbReference type="PROSITE" id="PS51465"/>
    </source>
</evidence>
<dbReference type="SUPFAM" id="SSF100895">
    <property type="entry name" value="Kazal-type serine protease inhibitors"/>
    <property type="match status" value="1"/>
</dbReference>
<reference evidence="11" key="3">
    <citation type="submission" date="2025-09" db="UniProtKB">
        <authorList>
            <consortium name="Ensembl"/>
        </authorList>
    </citation>
    <scope>IDENTIFICATION</scope>
</reference>
<dbReference type="PROSITE" id="PS51465">
    <property type="entry name" value="KAZAL_2"/>
    <property type="match status" value="1"/>
</dbReference>
<name>A0A3B4C648_PYGNA</name>
<accession>A0A3B4C648</accession>
<dbReference type="Proteomes" id="UP001501920">
    <property type="component" value="Chromosome 14"/>
</dbReference>
<feature type="domain" description="Kazal-like" evidence="10">
    <location>
        <begin position="102"/>
        <end position="155"/>
    </location>
</feature>
<comment type="subcellular location">
    <subcellularLocation>
        <location evidence="1">Secreted</location>
    </subcellularLocation>
</comment>
<reference evidence="11" key="2">
    <citation type="submission" date="2025-08" db="UniProtKB">
        <authorList>
            <consortium name="Ensembl"/>
        </authorList>
    </citation>
    <scope>IDENTIFICATION</scope>
</reference>
<reference evidence="11 12" key="1">
    <citation type="submission" date="2020-10" db="EMBL/GenBank/DDBJ databases">
        <title>Pygocentrus nattereri (red-bellied piranha) genome, fPygNat1, primary haplotype.</title>
        <authorList>
            <person name="Myers G."/>
            <person name="Meyer A."/>
            <person name="Karagic N."/>
            <person name="Pippel M."/>
            <person name="Winkler S."/>
            <person name="Tracey A."/>
            <person name="Wood J."/>
            <person name="Formenti G."/>
            <person name="Howe K."/>
            <person name="Fedrigo O."/>
            <person name="Jarvis E.D."/>
        </authorList>
    </citation>
    <scope>NUCLEOTIDE SEQUENCE [LARGE SCALE GENOMIC DNA]</scope>
</reference>
<dbReference type="SMART" id="SM00409">
    <property type="entry name" value="IG"/>
    <property type="match status" value="1"/>
</dbReference>
<dbReference type="InterPro" id="IPR007110">
    <property type="entry name" value="Ig-like_dom"/>
</dbReference>
<evidence type="ECO:0000256" key="4">
    <source>
        <dbReference type="ARBA" id="ARBA00023157"/>
    </source>
</evidence>
<dbReference type="InterPro" id="IPR036058">
    <property type="entry name" value="Kazal_dom_sf"/>
</dbReference>
<dbReference type="InterPro" id="IPR003599">
    <property type="entry name" value="Ig_sub"/>
</dbReference>
<organism evidence="11 12">
    <name type="scientific">Pygocentrus nattereri</name>
    <name type="common">Red-bellied piranha</name>
    <dbReference type="NCBI Taxonomy" id="42514"/>
    <lineage>
        <taxon>Eukaryota</taxon>
        <taxon>Metazoa</taxon>
        <taxon>Chordata</taxon>
        <taxon>Craniata</taxon>
        <taxon>Vertebrata</taxon>
        <taxon>Euteleostomi</taxon>
        <taxon>Actinopterygii</taxon>
        <taxon>Neopterygii</taxon>
        <taxon>Teleostei</taxon>
        <taxon>Ostariophysi</taxon>
        <taxon>Characiformes</taxon>
        <taxon>Characoidei</taxon>
        <taxon>Pygocentrus</taxon>
    </lineage>
</organism>
<sequence>MCGRGLASRSPLPRTAAPHRARLVMLRLLVLALALWLSVAADRSAERPSPPESESPSAAPVPVPVRRAPGLGEPCGARKGSAAARCAPGLECVKSKKEKKGGSRTGVCACKNDYEVCGSDDVSYSTTCELKAASLRAESEGKSAIKTQHKGKCQRAPSIVTPPGEVWNVTGSQVFLSCEAIGVPTPVVTWKKISSDKGNLLLLPGDQDNLAIQTRGGPEKYEVTGWVLISPLSKEDAGSYECHASNGKGEASAVGTIHVVDSISDIPTKKMVKDDEL</sequence>
<feature type="signal peptide" evidence="8">
    <location>
        <begin position="1"/>
        <end position="41"/>
    </location>
</feature>
<dbReference type="Gene3D" id="3.30.60.30">
    <property type="match status" value="1"/>
</dbReference>
<dbReference type="Gene3D" id="2.60.40.10">
    <property type="entry name" value="Immunoglobulins"/>
    <property type="match status" value="1"/>
</dbReference>
<dbReference type="Pfam" id="PF13927">
    <property type="entry name" value="Ig_3"/>
    <property type="match status" value="1"/>
</dbReference>
<proteinExistence type="predicted"/>
<evidence type="ECO:0000313" key="11">
    <source>
        <dbReference type="Ensembl" id="ENSPNAP00000006029.1"/>
    </source>
</evidence>
<dbReference type="InterPro" id="IPR002350">
    <property type="entry name" value="Kazal_dom"/>
</dbReference>
<dbReference type="Ensembl" id="ENSPNAT00000004303.2">
    <property type="protein sequence ID" value="ENSPNAP00000006029.1"/>
    <property type="gene ID" value="ENSPNAG00000012081.2"/>
</dbReference>
<dbReference type="SMART" id="SM00408">
    <property type="entry name" value="IGc2"/>
    <property type="match status" value="1"/>
</dbReference>
<dbReference type="RefSeq" id="XP_017561756.2">
    <property type="nucleotide sequence ID" value="XM_017706267.2"/>
</dbReference>
<dbReference type="STRING" id="42514.ENSPNAP00000006029"/>
<dbReference type="GeneID" id="108432445"/>
<keyword evidence="6" id="KW-0393">Immunoglobulin domain</keyword>
<keyword evidence="2" id="KW-0964">Secreted</keyword>
<dbReference type="GO" id="GO:0005520">
    <property type="term" value="F:insulin-like growth factor binding"/>
    <property type="evidence" value="ECO:0007669"/>
    <property type="project" value="InterPro"/>
</dbReference>
<dbReference type="InterPro" id="IPR011390">
    <property type="entry name" value="IGFBP_rP_mac25"/>
</dbReference>
<keyword evidence="12" id="KW-1185">Reference proteome</keyword>
<dbReference type="InterPro" id="IPR003598">
    <property type="entry name" value="Ig_sub2"/>
</dbReference>
<feature type="chain" id="PRO_5017282967" description="Insulin-like growth factor binding protein 7" evidence="8">
    <location>
        <begin position="42"/>
        <end position="277"/>
    </location>
</feature>
<dbReference type="GO" id="GO:0001558">
    <property type="term" value="P:regulation of cell growth"/>
    <property type="evidence" value="ECO:0007669"/>
    <property type="project" value="InterPro"/>
</dbReference>
<evidence type="ECO:0000256" key="7">
    <source>
        <dbReference type="SAM" id="MobiDB-lite"/>
    </source>
</evidence>
<dbReference type="CDD" id="cd00104">
    <property type="entry name" value="KAZAL_FS"/>
    <property type="match status" value="1"/>
</dbReference>
<keyword evidence="5" id="KW-0325">Glycoprotein</keyword>
<evidence type="ECO:0000256" key="6">
    <source>
        <dbReference type="ARBA" id="ARBA00023319"/>
    </source>
</evidence>
<dbReference type="GO" id="GO:0009966">
    <property type="term" value="P:regulation of signal transduction"/>
    <property type="evidence" value="ECO:0007669"/>
    <property type="project" value="TreeGrafter"/>
</dbReference>
<evidence type="ECO:0000256" key="2">
    <source>
        <dbReference type="ARBA" id="ARBA00022525"/>
    </source>
</evidence>
<keyword evidence="4" id="KW-1015">Disulfide bond</keyword>